<keyword evidence="2" id="KW-1185">Reference proteome</keyword>
<gene>
    <name evidence="1" type="ORF">EPA93_37920</name>
</gene>
<sequence length="78" mass="8537">MYSNSITIGSLTLCCRGPHEGFTISTSGEEYVLSTQQTLELLDFLSDHRACLLQTNDFPGPGTHWIPGPYTQSRSDGS</sequence>
<organism evidence="1 2">
    <name type="scientific">Ktedonosporobacter rubrisoli</name>
    <dbReference type="NCBI Taxonomy" id="2509675"/>
    <lineage>
        <taxon>Bacteria</taxon>
        <taxon>Bacillati</taxon>
        <taxon>Chloroflexota</taxon>
        <taxon>Ktedonobacteria</taxon>
        <taxon>Ktedonobacterales</taxon>
        <taxon>Ktedonosporobacteraceae</taxon>
        <taxon>Ktedonosporobacter</taxon>
    </lineage>
</organism>
<reference evidence="1 2" key="1">
    <citation type="submission" date="2019-01" db="EMBL/GenBank/DDBJ databases">
        <title>Ktedonosporobacter rubrisoli SCAWS-G2.</title>
        <authorList>
            <person name="Huang Y."/>
            <person name="Yan B."/>
        </authorList>
    </citation>
    <scope>NUCLEOTIDE SEQUENCE [LARGE SCALE GENOMIC DNA]</scope>
    <source>
        <strain evidence="1 2">SCAWS-G2</strain>
    </source>
</reference>
<evidence type="ECO:0000313" key="2">
    <source>
        <dbReference type="Proteomes" id="UP000290365"/>
    </source>
</evidence>
<dbReference type="RefSeq" id="WP_129892505.1">
    <property type="nucleotide sequence ID" value="NZ_CP035758.1"/>
</dbReference>
<dbReference type="KEGG" id="kbs:EPA93_37920"/>
<accession>A0A4P6K085</accession>
<dbReference type="Proteomes" id="UP000290365">
    <property type="component" value="Chromosome"/>
</dbReference>
<name>A0A4P6K085_KTERU</name>
<dbReference type="EMBL" id="CP035758">
    <property type="protein sequence ID" value="QBD81444.1"/>
    <property type="molecule type" value="Genomic_DNA"/>
</dbReference>
<evidence type="ECO:0000313" key="1">
    <source>
        <dbReference type="EMBL" id="QBD81444.1"/>
    </source>
</evidence>
<protein>
    <submittedName>
        <fullName evidence="1">Uncharacterized protein</fullName>
    </submittedName>
</protein>
<proteinExistence type="predicted"/>
<dbReference type="AlphaFoldDB" id="A0A4P6K085"/>